<organism evidence="2 3">
    <name type="scientific">Paenibacillus haidiansis</name>
    <dbReference type="NCBI Taxonomy" id="1574488"/>
    <lineage>
        <taxon>Bacteria</taxon>
        <taxon>Bacillati</taxon>
        <taxon>Bacillota</taxon>
        <taxon>Bacilli</taxon>
        <taxon>Bacillales</taxon>
        <taxon>Paenibacillaceae</taxon>
        <taxon>Paenibacillus</taxon>
    </lineage>
</organism>
<feature type="region of interest" description="Disordered" evidence="1">
    <location>
        <begin position="1"/>
        <end position="54"/>
    </location>
</feature>
<dbReference type="Proteomes" id="UP001306950">
    <property type="component" value="Unassembled WGS sequence"/>
</dbReference>
<evidence type="ECO:0000313" key="3">
    <source>
        <dbReference type="Proteomes" id="UP001306950"/>
    </source>
</evidence>
<reference evidence="2 3" key="1">
    <citation type="submission" date="2024-02" db="EMBL/GenBank/DDBJ databases">
        <title>A nitrogen-fixing paenibacillus bacterium.</title>
        <authorList>
            <person name="Zhang W.L."/>
            <person name="Chen S.F."/>
        </authorList>
    </citation>
    <scope>NUCLEOTIDE SEQUENCE [LARGE SCALE GENOMIC DNA]</scope>
    <source>
        <strain evidence="2 3">M1</strain>
    </source>
</reference>
<accession>A0ABU7VR32</accession>
<dbReference type="RefSeq" id="WP_331846457.1">
    <property type="nucleotide sequence ID" value="NZ_JAZHPZ010000004.1"/>
</dbReference>
<dbReference type="EMBL" id="JAZHPZ010000004">
    <property type="protein sequence ID" value="MEF2966229.1"/>
    <property type="molecule type" value="Genomic_DNA"/>
</dbReference>
<keyword evidence="3" id="KW-1185">Reference proteome</keyword>
<evidence type="ECO:0000313" key="2">
    <source>
        <dbReference type="EMBL" id="MEF2966229.1"/>
    </source>
</evidence>
<proteinExistence type="predicted"/>
<comment type="caution">
    <text evidence="2">The sequence shown here is derived from an EMBL/GenBank/DDBJ whole genome shotgun (WGS) entry which is preliminary data.</text>
</comment>
<name>A0ABU7VR32_9BACL</name>
<feature type="compositionally biased region" description="Basic and acidic residues" evidence="1">
    <location>
        <begin position="33"/>
        <end position="43"/>
    </location>
</feature>
<evidence type="ECO:0000256" key="1">
    <source>
        <dbReference type="SAM" id="MobiDB-lite"/>
    </source>
</evidence>
<gene>
    <name evidence="2" type="ORF">V3851_10340</name>
</gene>
<feature type="compositionally biased region" description="Low complexity" evidence="1">
    <location>
        <begin position="9"/>
        <end position="32"/>
    </location>
</feature>
<protein>
    <submittedName>
        <fullName evidence="2">Uncharacterized protein</fullName>
    </submittedName>
</protein>
<sequence>MSRSRAGEEPAGPAAAAGHSAEGAAAVAVAEAPESRPVPEPHRQPPGWRSLRRRHLPLRRTNRWQAVKRTAGVKLAIGEITGKPPVISPLNQHFSQITGKHAANFNVSPFMYRISQD</sequence>